<feature type="region of interest" description="Disordered" evidence="1">
    <location>
        <begin position="240"/>
        <end position="282"/>
    </location>
</feature>
<dbReference type="InParanoid" id="A0A1D6HZS7"/>
<sequence length="607" mass="67108">MSNLDSATPAAAVAEIGTAERDSTTASVSALNGTHRCKKKKIKKNTTREQQELQLDLDSTLTAEAEGQVEAKGNEVEEQDATDAVASGICACTHPLTFAIVWLLPTMLKIKLKVSERVLIIVGFLILVMEGTAKYYEEDSKVKVSLMPEKEANTTVVSVSESTPKHKKRRKKKNKIQGQLDSAKASSSVVSMDIIAADKSENGCTDVVGASGHADINMDPINGDDLSSAQSKANDADVLLKNKDGNKGDKNCAENSVLLQESSARRKRRRGKRKWGSAGGGPGFSSDNGGVVAEHSLHSSANHGLSCICAPCLVEAHEKKIQNIYSPRGSLVRFQRKKLLILDLNGLLADINQDYHNAHLAHAKVRTKLVFRRPYCDDFLRFCFQNFELGIWSSRKRERKKTDQWVLGLFNSRVIDMWDLTGMVAYNEMLNAGTGSDLEEALVVDSIIARGGEDMSYCTVTGCKTIDNKDKPLVLKELKRVWNKDEPDLPWGQGEFSPSNTLLVDDSPYKALCNPPNTAIFPEPYNYMNQRDDYSLGPGGDLRVYLQRIAAADNVQNFVRDNPFGQKSITESDPNWNFYVKIVDKMEKQIVDQVETKIVDEVERSLG</sequence>
<dbReference type="SUPFAM" id="SSF56784">
    <property type="entry name" value="HAD-like"/>
    <property type="match status" value="1"/>
</dbReference>
<dbReference type="IntAct" id="A0A1D6HZS7">
    <property type="interactions" value="4"/>
</dbReference>
<reference evidence="2" key="1">
    <citation type="submission" date="2015-12" db="EMBL/GenBank/DDBJ databases">
        <title>Update maize B73 reference genome by single molecule sequencing technologies.</title>
        <authorList>
            <consortium name="Maize Genome Sequencing Project"/>
            <person name="Ware D."/>
        </authorList>
    </citation>
    <scope>NUCLEOTIDE SEQUENCE [LARGE SCALE GENOMIC DNA]</scope>
    <source>
        <tissue evidence="2">Seedling</tissue>
    </source>
</reference>
<dbReference type="AlphaFoldDB" id="A0A1D6HZS7"/>
<feature type="region of interest" description="Disordered" evidence="1">
    <location>
        <begin position="160"/>
        <end position="184"/>
    </location>
</feature>
<name>A0A1D6HZS7_MAIZE</name>
<protein>
    <submittedName>
        <fullName evidence="2">Haloacid dehalogenase-like hydrolase (HAD) superfamily protein</fullName>
    </submittedName>
</protein>
<dbReference type="PROSITE" id="PS50969">
    <property type="entry name" value="FCP1"/>
    <property type="match status" value="1"/>
</dbReference>
<accession>A0A1D6HZS7</accession>
<dbReference type="Pfam" id="PF03031">
    <property type="entry name" value="NIF"/>
    <property type="match status" value="1"/>
</dbReference>
<organism evidence="2">
    <name type="scientific">Zea mays</name>
    <name type="common">Maize</name>
    <dbReference type="NCBI Taxonomy" id="4577"/>
    <lineage>
        <taxon>Eukaryota</taxon>
        <taxon>Viridiplantae</taxon>
        <taxon>Streptophyta</taxon>
        <taxon>Embryophyta</taxon>
        <taxon>Tracheophyta</taxon>
        <taxon>Spermatophyta</taxon>
        <taxon>Magnoliopsida</taxon>
        <taxon>Liliopsida</taxon>
        <taxon>Poales</taxon>
        <taxon>Poaceae</taxon>
        <taxon>PACMAD clade</taxon>
        <taxon>Panicoideae</taxon>
        <taxon>Andropogonodae</taxon>
        <taxon>Andropogoneae</taxon>
        <taxon>Tripsacinae</taxon>
        <taxon>Zea</taxon>
    </lineage>
</organism>
<dbReference type="InterPro" id="IPR036412">
    <property type="entry name" value="HAD-like_sf"/>
</dbReference>
<dbReference type="ExpressionAtlas" id="A0A1D6HZS7">
    <property type="expression patterns" value="baseline and differential"/>
</dbReference>
<proteinExistence type="predicted"/>
<dbReference type="Gene3D" id="3.40.50.1000">
    <property type="entry name" value="HAD superfamily/HAD-like"/>
    <property type="match status" value="1"/>
</dbReference>
<dbReference type="EMBL" id="CM007650">
    <property type="protein sequence ID" value="ONM53564.1"/>
    <property type="molecule type" value="Genomic_DNA"/>
</dbReference>
<dbReference type="SMART" id="SM00577">
    <property type="entry name" value="CPDc"/>
    <property type="match status" value="1"/>
</dbReference>
<feature type="compositionally biased region" description="Basic and acidic residues" evidence="1">
    <location>
        <begin position="240"/>
        <end position="252"/>
    </location>
</feature>
<evidence type="ECO:0000313" key="2">
    <source>
        <dbReference type="EMBL" id="ONM53564.1"/>
    </source>
</evidence>
<dbReference type="GO" id="GO:0016787">
    <property type="term" value="F:hydrolase activity"/>
    <property type="evidence" value="ECO:0007669"/>
    <property type="project" value="UniProtKB-KW"/>
</dbReference>
<gene>
    <name evidence="2" type="ORF">ZEAMMB73_Zm00001d019699</name>
</gene>
<evidence type="ECO:0000256" key="1">
    <source>
        <dbReference type="SAM" id="MobiDB-lite"/>
    </source>
</evidence>
<feature type="compositionally biased region" description="Basic residues" evidence="1">
    <location>
        <begin position="165"/>
        <end position="175"/>
    </location>
</feature>
<dbReference type="InterPro" id="IPR023214">
    <property type="entry name" value="HAD_sf"/>
</dbReference>
<keyword evidence="2" id="KW-0378">Hydrolase</keyword>
<dbReference type="PANTHER" id="PTHR12210">
    <property type="entry name" value="DULLARD PROTEIN PHOSPHATASE"/>
    <property type="match status" value="1"/>
</dbReference>
<feature type="compositionally biased region" description="Basic residues" evidence="1">
    <location>
        <begin position="265"/>
        <end position="275"/>
    </location>
</feature>
<dbReference type="InterPro" id="IPR050365">
    <property type="entry name" value="TIM50"/>
</dbReference>
<dbReference type="InterPro" id="IPR004274">
    <property type="entry name" value="FCP1_dom"/>
</dbReference>